<dbReference type="KEGG" id="rhg:EXZ61_02290"/>
<dbReference type="GO" id="GO:0042121">
    <property type="term" value="P:alginic acid biosynthetic process"/>
    <property type="evidence" value="ECO:0007669"/>
    <property type="project" value="UniProtKB-UniPathway"/>
</dbReference>
<reference evidence="10" key="1">
    <citation type="submission" date="2019-02" db="EMBL/GenBank/DDBJ databases">
        <title>Complete genome sequence of Rhodoferax sp. Gr-4.</title>
        <authorList>
            <person name="Jin L."/>
        </authorList>
    </citation>
    <scope>NUCLEOTIDE SEQUENCE [LARGE SCALE GENOMIC DNA]</scope>
    <source>
        <strain evidence="10">Gr-4</strain>
    </source>
</reference>
<reference evidence="10" key="2">
    <citation type="journal article" date="2020" name="Int. J. Syst. Evol. Microbiol.">
        <title>Genomic insights into a novel species Rhodoferax aquaticus sp. nov., isolated from freshwater.</title>
        <authorList>
            <person name="Li T."/>
            <person name="Zhuo Y."/>
            <person name="Jin C.Z."/>
            <person name="Wu X."/>
            <person name="Ko S.R."/>
            <person name="Jin F.J."/>
            <person name="Ahn C.Y."/>
            <person name="Oh H.M."/>
            <person name="Lee H.G."/>
            <person name="Jin L."/>
        </authorList>
    </citation>
    <scope>NUCLEOTIDE SEQUENCE [LARGE SCALE GENOMIC DNA]</scope>
    <source>
        <strain evidence="10">Gr-4</strain>
    </source>
</reference>
<dbReference type="GO" id="GO:0042597">
    <property type="term" value="C:periplasmic space"/>
    <property type="evidence" value="ECO:0007669"/>
    <property type="project" value="UniProtKB-SubCell"/>
</dbReference>
<dbReference type="EMBL" id="CP036282">
    <property type="protein sequence ID" value="QDL53091.1"/>
    <property type="molecule type" value="Genomic_DNA"/>
</dbReference>
<sequence>MKTSRFKHFLRSTVLGFAVGVMSAHAADSVPVLFGKDEWLFTPYEFATPADAQDTSATLQLLQSANKLFERKGVALALVIVPSKIRIHADKLPVDKPLDAYTNEKYDNAVKALRSGGVNVVNLNEAFLKSPHRTSDTPLFLRLDTHWSPSGAMLAAETVRSLIDATPALKAALAATKEEQYALAWNARKINTRARDLVRYLPEGSANYAPEQVLPFKVSRVQASQADLLNGGENVGITVIGSSYTNKATGYPDGLRFTLQRDLLDISLPVDQGPWFGMESYLKDEAFKTRQPKLIIWEIPERELRSPPNNKFRDPRYIMDNAAWLQKITDLLK</sequence>
<name>A0A515EKA6_9BURK</name>
<dbReference type="UniPathway" id="UPA00286"/>
<evidence type="ECO:0000313" key="9">
    <source>
        <dbReference type="EMBL" id="QDL53091.1"/>
    </source>
</evidence>
<evidence type="ECO:0000259" key="8">
    <source>
        <dbReference type="Pfam" id="PF16822"/>
    </source>
</evidence>
<evidence type="ECO:0000313" key="10">
    <source>
        <dbReference type="Proteomes" id="UP000317365"/>
    </source>
</evidence>
<gene>
    <name evidence="9" type="ORF">EXZ61_02290</name>
</gene>
<accession>A0A515EKA6</accession>
<evidence type="ECO:0000256" key="5">
    <source>
        <dbReference type="ARBA" id="ARBA00022764"/>
    </source>
</evidence>
<evidence type="ECO:0000256" key="2">
    <source>
        <dbReference type="ARBA" id="ARBA00005182"/>
    </source>
</evidence>
<proteinExistence type="predicted"/>
<organism evidence="9 10">
    <name type="scientific">Rhodoferax aquaticus</name>
    <dbReference type="NCBI Taxonomy" id="2527691"/>
    <lineage>
        <taxon>Bacteria</taxon>
        <taxon>Pseudomonadati</taxon>
        <taxon>Pseudomonadota</taxon>
        <taxon>Betaproteobacteria</taxon>
        <taxon>Burkholderiales</taxon>
        <taxon>Comamonadaceae</taxon>
        <taxon>Rhodoferax</taxon>
    </lineage>
</organism>
<keyword evidence="3" id="KW-0808">Transferase</keyword>
<protein>
    <recommendedName>
        <fullName evidence="8">AlgX/AlgJ SGNH hydrolase-like domain-containing protein</fullName>
    </recommendedName>
</protein>
<keyword evidence="4 7" id="KW-0732">Signal</keyword>
<evidence type="ECO:0000256" key="3">
    <source>
        <dbReference type="ARBA" id="ARBA00022679"/>
    </source>
</evidence>
<comment type="pathway">
    <text evidence="2">Glycan biosynthesis; alginate biosynthesis.</text>
</comment>
<dbReference type="InterPro" id="IPR031811">
    <property type="entry name" value="ALGX/ALGJ_SGNH-like"/>
</dbReference>
<keyword evidence="6" id="KW-0016">Alginate biosynthesis</keyword>
<dbReference type="Pfam" id="PF16822">
    <property type="entry name" value="ALGX"/>
    <property type="match status" value="1"/>
</dbReference>
<comment type="subcellular location">
    <subcellularLocation>
        <location evidence="1">Periplasm</location>
    </subcellularLocation>
</comment>
<evidence type="ECO:0000256" key="6">
    <source>
        <dbReference type="ARBA" id="ARBA00022841"/>
    </source>
</evidence>
<dbReference type="AlphaFoldDB" id="A0A515EKA6"/>
<feature type="chain" id="PRO_5021988380" description="AlgX/AlgJ SGNH hydrolase-like domain-containing protein" evidence="7">
    <location>
        <begin position="27"/>
        <end position="333"/>
    </location>
</feature>
<feature type="domain" description="AlgX/AlgJ SGNH hydrolase-like" evidence="8">
    <location>
        <begin position="32"/>
        <end position="301"/>
    </location>
</feature>
<dbReference type="GO" id="GO:0016740">
    <property type="term" value="F:transferase activity"/>
    <property type="evidence" value="ECO:0007669"/>
    <property type="project" value="UniProtKB-KW"/>
</dbReference>
<evidence type="ECO:0000256" key="4">
    <source>
        <dbReference type="ARBA" id="ARBA00022729"/>
    </source>
</evidence>
<feature type="signal peptide" evidence="7">
    <location>
        <begin position="1"/>
        <end position="26"/>
    </location>
</feature>
<keyword evidence="10" id="KW-1185">Reference proteome</keyword>
<evidence type="ECO:0000256" key="7">
    <source>
        <dbReference type="SAM" id="SignalP"/>
    </source>
</evidence>
<dbReference type="Proteomes" id="UP000317365">
    <property type="component" value="Chromosome"/>
</dbReference>
<evidence type="ECO:0000256" key="1">
    <source>
        <dbReference type="ARBA" id="ARBA00004418"/>
    </source>
</evidence>
<keyword evidence="5" id="KW-0574">Periplasm</keyword>